<proteinExistence type="inferred from homology"/>
<keyword evidence="4 10" id="KW-0808">Transferase</keyword>
<comment type="catalytic activity">
    <reaction evidence="9 10 11">
        <text>adenosine(37) in tRNA + dimethylallyl diphosphate = N(6)-dimethylallyladenosine(37) in tRNA + diphosphate</text>
        <dbReference type="Rhea" id="RHEA:26482"/>
        <dbReference type="Rhea" id="RHEA-COMP:10162"/>
        <dbReference type="Rhea" id="RHEA-COMP:10375"/>
        <dbReference type="ChEBI" id="CHEBI:33019"/>
        <dbReference type="ChEBI" id="CHEBI:57623"/>
        <dbReference type="ChEBI" id="CHEBI:74411"/>
        <dbReference type="ChEBI" id="CHEBI:74415"/>
        <dbReference type="EC" id="2.5.1.75"/>
    </reaction>
</comment>
<dbReference type="EMBL" id="PEWP01000057">
    <property type="protein sequence ID" value="PIU46347.1"/>
    <property type="molecule type" value="Genomic_DNA"/>
</dbReference>
<dbReference type="InterPro" id="IPR027417">
    <property type="entry name" value="P-loop_NTPase"/>
</dbReference>
<evidence type="ECO:0000256" key="10">
    <source>
        <dbReference type="HAMAP-Rule" id="MF_00185"/>
    </source>
</evidence>
<evidence type="ECO:0000256" key="3">
    <source>
        <dbReference type="ARBA" id="ARBA00005842"/>
    </source>
</evidence>
<accession>A0A2M6Z201</accession>
<dbReference type="Pfam" id="PF01715">
    <property type="entry name" value="IPPT"/>
    <property type="match status" value="1"/>
</dbReference>
<feature type="binding site" evidence="10">
    <location>
        <begin position="12"/>
        <end position="17"/>
    </location>
    <ligand>
        <name>substrate</name>
    </ligand>
</feature>
<dbReference type="PANTHER" id="PTHR11088">
    <property type="entry name" value="TRNA DIMETHYLALLYLTRANSFERASE"/>
    <property type="match status" value="1"/>
</dbReference>
<evidence type="ECO:0000256" key="5">
    <source>
        <dbReference type="ARBA" id="ARBA00022694"/>
    </source>
</evidence>
<keyword evidence="7 10" id="KW-0067">ATP-binding</keyword>
<dbReference type="EC" id="2.5.1.75" evidence="10"/>
<keyword evidence="6 10" id="KW-0547">Nucleotide-binding</keyword>
<feature type="region of interest" description="Interaction with substrate tRNA" evidence="10">
    <location>
        <begin position="35"/>
        <end position="38"/>
    </location>
</feature>
<keyword evidence="8 10" id="KW-0460">Magnesium</keyword>
<comment type="cofactor">
    <cofactor evidence="1 10">
        <name>Mg(2+)</name>
        <dbReference type="ChEBI" id="CHEBI:18420"/>
    </cofactor>
</comment>
<feature type="site" description="Interaction with substrate tRNA" evidence="10">
    <location>
        <position position="101"/>
    </location>
</feature>
<evidence type="ECO:0000256" key="4">
    <source>
        <dbReference type="ARBA" id="ARBA00022679"/>
    </source>
</evidence>
<evidence type="ECO:0000256" key="8">
    <source>
        <dbReference type="ARBA" id="ARBA00022842"/>
    </source>
</evidence>
<gene>
    <name evidence="10" type="primary">miaA</name>
    <name evidence="14" type="ORF">COS93_02840</name>
</gene>
<evidence type="ECO:0000256" key="2">
    <source>
        <dbReference type="ARBA" id="ARBA00003213"/>
    </source>
</evidence>
<keyword evidence="5 10" id="KW-0819">tRNA processing</keyword>
<dbReference type="Gene3D" id="3.40.50.300">
    <property type="entry name" value="P-loop containing nucleotide triphosphate hydrolases"/>
    <property type="match status" value="1"/>
</dbReference>
<dbReference type="PANTHER" id="PTHR11088:SF60">
    <property type="entry name" value="TRNA DIMETHYLALLYLTRANSFERASE"/>
    <property type="match status" value="1"/>
</dbReference>
<comment type="caution">
    <text evidence="14">The sequence shown here is derived from an EMBL/GenBank/DDBJ whole genome shotgun (WGS) entry which is preliminary data.</text>
</comment>
<dbReference type="GO" id="GO:0005524">
    <property type="term" value="F:ATP binding"/>
    <property type="evidence" value="ECO:0007669"/>
    <property type="project" value="UniProtKB-UniRule"/>
</dbReference>
<dbReference type="InterPro" id="IPR039657">
    <property type="entry name" value="Dimethylallyltransferase"/>
</dbReference>
<dbReference type="Proteomes" id="UP000228777">
    <property type="component" value="Unassembled WGS sequence"/>
</dbReference>
<dbReference type="GO" id="GO:0052381">
    <property type="term" value="F:tRNA dimethylallyltransferase activity"/>
    <property type="evidence" value="ECO:0007669"/>
    <property type="project" value="UniProtKB-UniRule"/>
</dbReference>
<evidence type="ECO:0000256" key="12">
    <source>
        <dbReference type="RuleBase" id="RU003784"/>
    </source>
</evidence>
<feature type="site" description="Interaction with substrate tRNA" evidence="10">
    <location>
        <position position="124"/>
    </location>
</feature>
<evidence type="ECO:0000256" key="9">
    <source>
        <dbReference type="ARBA" id="ARBA00049563"/>
    </source>
</evidence>
<evidence type="ECO:0000256" key="13">
    <source>
        <dbReference type="RuleBase" id="RU003785"/>
    </source>
</evidence>
<sequence>MLKKLIVILGPTTSGKSELGVKLAKKFNGEIVSADSRQVYKGMNLGTGKITKKEMIGIPHHLLDVVSPKRRFSAAQYQKLAIKAINRILKKKKIPFLVGGSPFYIYSIVEGWQFPKLKPNWKLRKKLEKKSVKELFEILKKLDSERAKTIEKNNKRRLIRAIEIAKKIGKVPKLIKKPQFKCLILGIKKPKEELKKLIEKRLLKRIKKGLINEVKKLKKQGISWKRLESFGLEYKWIAYYLQKKLSYQEMILKLQKDIEHFAKRQMTWFKKDKRIYWVKNKKEAEKLTKDFLKK</sequence>
<comment type="subunit">
    <text evidence="10">Monomer.</text>
</comment>
<evidence type="ECO:0000256" key="11">
    <source>
        <dbReference type="RuleBase" id="RU003783"/>
    </source>
</evidence>
<dbReference type="NCBIfam" id="TIGR00174">
    <property type="entry name" value="miaA"/>
    <property type="match status" value="1"/>
</dbReference>
<dbReference type="InterPro" id="IPR018022">
    <property type="entry name" value="IPT"/>
</dbReference>
<dbReference type="Gene3D" id="1.10.20.140">
    <property type="match status" value="1"/>
</dbReference>
<dbReference type="GO" id="GO:0006400">
    <property type="term" value="P:tRNA modification"/>
    <property type="evidence" value="ECO:0007669"/>
    <property type="project" value="TreeGrafter"/>
</dbReference>
<evidence type="ECO:0000256" key="7">
    <source>
        <dbReference type="ARBA" id="ARBA00022840"/>
    </source>
</evidence>
<reference evidence="15" key="1">
    <citation type="submission" date="2017-09" db="EMBL/GenBank/DDBJ databases">
        <title>Depth-based differentiation of microbial function through sediment-hosted aquifers and enrichment of novel symbionts in the deep terrestrial subsurface.</title>
        <authorList>
            <person name="Probst A.J."/>
            <person name="Ladd B."/>
            <person name="Jarett J.K."/>
            <person name="Geller-Mcgrath D.E."/>
            <person name="Sieber C.M.K."/>
            <person name="Emerson J.B."/>
            <person name="Anantharaman K."/>
            <person name="Thomas B.C."/>
            <person name="Malmstrom R."/>
            <person name="Stieglmeier M."/>
            <person name="Klingl A."/>
            <person name="Woyke T."/>
            <person name="Ryan C.M."/>
            <person name="Banfield J.F."/>
        </authorList>
    </citation>
    <scope>NUCLEOTIDE SEQUENCE [LARGE SCALE GENOMIC DNA]</scope>
</reference>
<dbReference type="HAMAP" id="MF_00185">
    <property type="entry name" value="IPP_trans"/>
    <property type="match status" value="1"/>
</dbReference>
<evidence type="ECO:0000256" key="1">
    <source>
        <dbReference type="ARBA" id="ARBA00001946"/>
    </source>
</evidence>
<dbReference type="SUPFAM" id="SSF52540">
    <property type="entry name" value="P-loop containing nucleoside triphosphate hydrolases"/>
    <property type="match status" value="1"/>
</dbReference>
<evidence type="ECO:0000313" key="15">
    <source>
        <dbReference type="Proteomes" id="UP000228777"/>
    </source>
</evidence>
<name>A0A2M6Z201_9BACT</name>
<comment type="caution">
    <text evidence="10">Lacks conserved residue(s) required for the propagation of feature annotation.</text>
</comment>
<feature type="binding site" evidence="10">
    <location>
        <begin position="10"/>
        <end position="17"/>
    </location>
    <ligand>
        <name>ATP</name>
        <dbReference type="ChEBI" id="CHEBI:30616"/>
    </ligand>
</feature>
<protein>
    <recommendedName>
        <fullName evidence="10">tRNA dimethylallyltransferase</fullName>
        <ecNumber evidence="10">2.5.1.75</ecNumber>
    </recommendedName>
    <alternativeName>
        <fullName evidence="10">Dimethylallyl diphosphate:tRNA dimethylallyltransferase</fullName>
        <shortName evidence="10">DMAPP:tRNA dimethylallyltransferase</shortName>
        <shortName evidence="10">DMATase</shortName>
    </alternativeName>
    <alternativeName>
        <fullName evidence="10">Isopentenyl-diphosphate:tRNA isopentenyltransferase</fullName>
        <shortName evidence="10">IPP transferase</shortName>
        <shortName evidence="10">IPPT</shortName>
        <shortName evidence="10">IPTase</shortName>
    </alternativeName>
</protein>
<organism evidence="14 15">
    <name type="scientific">bacterium (Candidatus Gribaldobacteria) CG07_land_8_20_14_0_80_33_18</name>
    <dbReference type="NCBI Taxonomy" id="2014272"/>
    <lineage>
        <taxon>Bacteria</taxon>
        <taxon>Candidatus Gribaldobacteria</taxon>
    </lineage>
</organism>
<evidence type="ECO:0000313" key="14">
    <source>
        <dbReference type="EMBL" id="PIU46347.1"/>
    </source>
</evidence>
<evidence type="ECO:0000256" key="6">
    <source>
        <dbReference type="ARBA" id="ARBA00022741"/>
    </source>
</evidence>
<comment type="similarity">
    <text evidence="3 10 13">Belongs to the IPP transferase family.</text>
</comment>
<dbReference type="AlphaFoldDB" id="A0A2M6Z201"/>
<comment type="function">
    <text evidence="2 10 12">Catalyzes the transfer of a dimethylallyl group onto the adenine at position 37 in tRNAs that read codons beginning with uridine, leading to the formation of N6-(dimethylallyl)adenosine (i(6)A).</text>
</comment>